<sequence length="300" mass="31751">MSGPHNPLTDGELTAYPPDNLPPSHSAVPLGAPALPPPPLQVPHAAPTPSVPNPPQGGDLYAGAIPQPPASPNSFAPAQGENLYGAHIPQPPATPNAPSPAQGGNPYASQLPHPTGFPTQPPTGPYPYPSPQLGYAPPAKPEPPSTVRNAFKLMLAGAGVTLLSGIQFADIDTIRRNYQIHDMPVSPDAVDAINYVLLAFSLVTLVVYAGLWTWMAFANRAGHNWARITATVFYGIYVCSTLFTAVSAAVLETDLLQPITLIFSVAELLIGTAAMVLLWHRDSRSFFTTPRFVPPPGYPR</sequence>
<feature type="transmembrane region" description="Helical" evidence="2">
    <location>
        <begin position="228"/>
        <end position="250"/>
    </location>
</feature>
<feature type="region of interest" description="Disordered" evidence="1">
    <location>
        <begin position="1"/>
        <end position="143"/>
    </location>
</feature>
<dbReference type="AlphaFoldDB" id="A0A917QDQ6"/>
<dbReference type="Proteomes" id="UP000612956">
    <property type="component" value="Unassembled WGS sequence"/>
</dbReference>
<feature type="compositionally biased region" description="Pro residues" evidence="1">
    <location>
        <begin position="119"/>
        <end position="130"/>
    </location>
</feature>
<organism evidence="3 4">
    <name type="scientific">Nocardia camponoti</name>
    <dbReference type="NCBI Taxonomy" id="1616106"/>
    <lineage>
        <taxon>Bacteria</taxon>
        <taxon>Bacillati</taxon>
        <taxon>Actinomycetota</taxon>
        <taxon>Actinomycetes</taxon>
        <taxon>Mycobacteriales</taxon>
        <taxon>Nocardiaceae</taxon>
        <taxon>Nocardia</taxon>
    </lineage>
</organism>
<reference evidence="3" key="2">
    <citation type="submission" date="2020-09" db="EMBL/GenBank/DDBJ databases">
        <authorList>
            <person name="Sun Q."/>
            <person name="Zhou Y."/>
        </authorList>
    </citation>
    <scope>NUCLEOTIDE SEQUENCE</scope>
    <source>
        <strain evidence="3">CGMCC 4.7278</strain>
    </source>
</reference>
<evidence type="ECO:0000256" key="2">
    <source>
        <dbReference type="SAM" id="Phobius"/>
    </source>
</evidence>
<keyword evidence="4" id="KW-1185">Reference proteome</keyword>
<reference evidence="3" key="1">
    <citation type="journal article" date="2014" name="Int. J. Syst. Evol. Microbiol.">
        <title>Complete genome sequence of Corynebacterium casei LMG S-19264T (=DSM 44701T), isolated from a smear-ripened cheese.</title>
        <authorList>
            <consortium name="US DOE Joint Genome Institute (JGI-PGF)"/>
            <person name="Walter F."/>
            <person name="Albersmeier A."/>
            <person name="Kalinowski J."/>
            <person name="Ruckert C."/>
        </authorList>
    </citation>
    <scope>NUCLEOTIDE SEQUENCE</scope>
    <source>
        <strain evidence="3">CGMCC 4.7278</strain>
    </source>
</reference>
<evidence type="ECO:0000256" key="1">
    <source>
        <dbReference type="SAM" id="MobiDB-lite"/>
    </source>
</evidence>
<feature type="transmembrane region" description="Helical" evidence="2">
    <location>
        <begin position="192"/>
        <end position="216"/>
    </location>
</feature>
<evidence type="ECO:0000313" key="3">
    <source>
        <dbReference type="EMBL" id="GGK45724.1"/>
    </source>
</evidence>
<name>A0A917QDQ6_9NOCA</name>
<dbReference type="EMBL" id="BMMW01000002">
    <property type="protein sequence ID" value="GGK45724.1"/>
    <property type="molecule type" value="Genomic_DNA"/>
</dbReference>
<gene>
    <name evidence="3" type="ORF">GCM10011591_16520</name>
</gene>
<protein>
    <submittedName>
        <fullName evidence="3">Uncharacterized protein</fullName>
    </submittedName>
</protein>
<accession>A0A917QDQ6</accession>
<keyword evidence="2" id="KW-0812">Transmembrane</keyword>
<comment type="caution">
    <text evidence="3">The sequence shown here is derived from an EMBL/GenBank/DDBJ whole genome shotgun (WGS) entry which is preliminary data.</text>
</comment>
<keyword evidence="2" id="KW-1133">Transmembrane helix</keyword>
<keyword evidence="2" id="KW-0472">Membrane</keyword>
<feature type="compositionally biased region" description="Pro residues" evidence="1">
    <location>
        <begin position="89"/>
        <end position="98"/>
    </location>
</feature>
<dbReference type="RefSeq" id="WP_188828337.1">
    <property type="nucleotide sequence ID" value="NZ_BMMW01000002.1"/>
</dbReference>
<feature type="transmembrane region" description="Helical" evidence="2">
    <location>
        <begin position="256"/>
        <end position="279"/>
    </location>
</feature>
<proteinExistence type="predicted"/>
<evidence type="ECO:0000313" key="4">
    <source>
        <dbReference type="Proteomes" id="UP000612956"/>
    </source>
</evidence>